<reference evidence="4 5" key="2">
    <citation type="journal article" date="2012" name="Stand. Genomic Sci.">
        <title>Complete genome sequence of the aquatic bacterium Runella slithyformis type strain (LSU 4(T)).</title>
        <authorList>
            <person name="Copeland A."/>
            <person name="Zhang X."/>
            <person name="Misra M."/>
            <person name="Lapidus A."/>
            <person name="Nolan M."/>
            <person name="Lucas S."/>
            <person name="Deshpande S."/>
            <person name="Cheng J.F."/>
            <person name="Tapia R."/>
            <person name="Goodwin L.A."/>
            <person name="Pitluck S."/>
            <person name="Liolios K."/>
            <person name="Pagani I."/>
            <person name="Ivanova N."/>
            <person name="Mikhailova N."/>
            <person name="Pati A."/>
            <person name="Chen A."/>
            <person name="Palaniappan K."/>
            <person name="Land M."/>
            <person name="Hauser L."/>
            <person name="Pan C."/>
            <person name="Jeffries C.D."/>
            <person name="Detter J.C."/>
            <person name="Brambilla E.M."/>
            <person name="Rohde M."/>
            <person name="Djao O.D."/>
            <person name="Goker M."/>
            <person name="Sikorski J."/>
            <person name="Tindall B.J."/>
            <person name="Woyke T."/>
            <person name="Bristow J."/>
            <person name="Eisen J.A."/>
            <person name="Markowitz V."/>
            <person name="Hugenholtz P."/>
            <person name="Kyrpides N.C."/>
            <person name="Klenk H.P."/>
            <person name="Mavromatis K."/>
        </authorList>
    </citation>
    <scope>NUCLEOTIDE SEQUENCE [LARGE SCALE GENOMIC DNA]</scope>
    <source>
        <strain evidence="5">ATCC 29530 / DSM 19594 / LMG 11500 / NCIMB 11436 / LSU 4</strain>
    </source>
</reference>
<dbReference type="EMBL" id="CP002859">
    <property type="protein sequence ID" value="AEI50630.1"/>
    <property type="molecule type" value="Genomic_DNA"/>
</dbReference>
<proteinExistence type="predicted"/>
<keyword evidence="5" id="KW-1185">Reference proteome</keyword>
<protein>
    <submittedName>
        <fullName evidence="4">Integrase family protein</fullName>
    </submittedName>
</protein>
<dbReference type="Gene3D" id="1.10.443.10">
    <property type="entry name" value="Intergrase catalytic core"/>
    <property type="match status" value="1"/>
</dbReference>
<evidence type="ECO:0000256" key="2">
    <source>
        <dbReference type="ARBA" id="ARBA00023172"/>
    </source>
</evidence>
<gene>
    <name evidence="4" type="ordered locus">Runsl_4292</name>
</gene>
<dbReference type="InterPro" id="IPR002104">
    <property type="entry name" value="Integrase_catalytic"/>
</dbReference>
<dbReference type="GO" id="GO:0015074">
    <property type="term" value="P:DNA integration"/>
    <property type="evidence" value="ECO:0007669"/>
    <property type="project" value="InterPro"/>
</dbReference>
<dbReference type="CDD" id="cd01185">
    <property type="entry name" value="INTN1_C_like"/>
    <property type="match status" value="1"/>
</dbReference>
<evidence type="ECO:0000313" key="5">
    <source>
        <dbReference type="Proteomes" id="UP000000493"/>
    </source>
</evidence>
<dbReference type="RefSeq" id="WP_013929926.1">
    <property type="nucleotide sequence ID" value="NC_015703.1"/>
</dbReference>
<dbReference type="AlphaFoldDB" id="A0A7U3ZNU2"/>
<dbReference type="Pfam" id="PF00589">
    <property type="entry name" value="Phage_integrase"/>
    <property type="match status" value="1"/>
</dbReference>
<dbReference type="SUPFAM" id="SSF56349">
    <property type="entry name" value="DNA breaking-rejoining enzymes"/>
    <property type="match status" value="1"/>
</dbReference>
<sequence length="413" mass="48450">MKVAYKLVFNRKKELEKKGKALVQIQAYLNGARRYFSTQFYLTEKEWDKKENNAKDPYTARLIRAEITKLENFEMSRQNIDKPFQLSDFDNFLESLKPVKKVEKLNFTDFYRQQLTKQPQLSKATIVTHTVTFNNLCLFKKQVEFEELTYSFLQEFDIFLRNQVIHVNSTKTKHTNTIEKYHRHLRKYINLAIVHDLIPEGKNPYKKFKLITEPTVAIFLLPEERKRLEALEFTSNQKEMEMARDMFLFGCYTGLRHCDTYALTREKIHFTESGMSLKYQAIKTGKWDHKSLSLLFDGAPAQIITKYLPQRNKVRIFKGMSSQKVNKLLKIIAVMADVDPKLYFKASRDTFGTNLYMLSGDAKLVQLQLQHSKREQTDKYVHAIEQVQNEALKKIFKQNSSPSNDGGNESGQD</sequence>
<evidence type="ECO:0000313" key="4">
    <source>
        <dbReference type="EMBL" id="AEI50630.1"/>
    </source>
</evidence>
<evidence type="ECO:0000256" key="1">
    <source>
        <dbReference type="ARBA" id="ARBA00023125"/>
    </source>
</evidence>
<dbReference type="Pfam" id="PF17293">
    <property type="entry name" value="Arm-DNA-bind_5"/>
    <property type="match status" value="1"/>
</dbReference>
<keyword evidence="2" id="KW-0233">DNA recombination</keyword>
<keyword evidence="1" id="KW-0238">DNA-binding</keyword>
<dbReference type="GO" id="GO:0006310">
    <property type="term" value="P:DNA recombination"/>
    <property type="evidence" value="ECO:0007669"/>
    <property type="project" value="UniProtKB-KW"/>
</dbReference>
<dbReference type="InterPro" id="IPR010998">
    <property type="entry name" value="Integrase_recombinase_N"/>
</dbReference>
<dbReference type="GO" id="GO:0003677">
    <property type="term" value="F:DNA binding"/>
    <property type="evidence" value="ECO:0007669"/>
    <property type="project" value="UniProtKB-KW"/>
</dbReference>
<dbReference type="PROSITE" id="PS51898">
    <property type="entry name" value="TYR_RECOMBINASE"/>
    <property type="match status" value="1"/>
</dbReference>
<dbReference type="Gene3D" id="1.10.150.130">
    <property type="match status" value="1"/>
</dbReference>
<dbReference type="InterPro" id="IPR013762">
    <property type="entry name" value="Integrase-like_cat_sf"/>
</dbReference>
<organism evidence="4 5">
    <name type="scientific">Runella slithyformis (strain ATCC 29530 / DSM 19594 / LMG 11500 / NCIMB 11436 / LSU 4)</name>
    <dbReference type="NCBI Taxonomy" id="761193"/>
    <lineage>
        <taxon>Bacteria</taxon>
        <taxon>Pseudomonadati</taxon>
        <taxon>Bacteroidota</taxon>
        <taxon>Cytophagia</taxon>
        <taxon>Cytophagales</taxon>
        <taxon>Spirosomataceae</taxon>
        <taxon>Runella</taxon>
    </lineage>
</organism>
<dbReference type="Pfam" id="PF13102">
    <property type="entry name" value="Phage_int_SAM_5"/>
    <property type="match status" value="1"/>
</dbReference>
<dbReference type="Proteomes" id="UP000000493">
    <property type="component" value="Chromosome"/>
</dbReference>
<dbReference type="InterPro" id="IPR011010">
    <property type="entry name" value="DNA_brk_join_enz"/>
</dbReference>
<dbReference type="KEGG" id="rsi:Runsl_4292"/>
<evidence type="ECO:0000259" key="3">
    <source>
        <dbReference type="PROSITE" id="PS51898"/>
    </source>
</evidence>
<dbReference type="InterPro" id="IPR035386">
    <property type="entry name" value="Arm-DNA-bind_5"/>
</dbReference>
<reference evidence="5" key="1">
    <citation type="submission" date="2011-06" db="EMBL/GenBank/DDBJ databases">
        <title>The complete genome of chromosome of Runella slithyformis DSM 19594.</title>
        <authorList>
            <consortium name="US DOE Joint Genome Institute (JGI-PGF)"/>
            <person name="Lucas S."/>
            <person name="Han J."/>
            <person name="Lapidus A."/>
            <person name="Bruce D."/>
            <person name="Goodwin L."/>
            <person name="Pitluck S."/>
            <person name="Peters L."/>
            <person name="Kyrpides N."/>
            <person name="Mavromatis K."/>
            <person name="Ivanova N."/>
            <person name="Ovchinnikova G."/>
            <person name="Zhang X."/>
            <person name="Misra M."/>
            <person name="Detter J.C."/>
            <person name="Tapia R."/>
            <person name="Han C."/>
            <person name="Land M."/>
            <person name="Hauser L."/>
            <person name="Markowitz V."/>
            <person name="Cheng J.-F."/>
            <person name="Hugenholtz P."/>
            <person name="Woyke T."/>
            <person name="Wu D."/>
            <person name="Tindall B."/>
            <person name="Faehrich R."/>
            <person name="Brambilla E."/>
            <person name="Klenk H.-P."/>
            <person name="Eisen J.A."/>
        </authorList>
    </citation>
    <scope>NUCLEOTIDE SEQUENCE [LARGE SCALE GENOMIC DNA]</scope>
    <source>
        <strain evidence="5">ATCC 29530 / DSM 19594 / LMG 11500 / NCIMB 11436 / LSU 4</strain>
    </source>
</reference>
<feature type="domain" description="Tyr recombinase" evidence="3">
    <location>
        <begin position="214"/>
        <end position="393"/>
    </location>
</feature>
<accession>A0A7U3ZNU2</accession>
<name>A0A7U3ZNU2_RUNSL</name>
<dbReference type="InterPro" id="IPR025269">
    <property type="entry name" value="SAM-like_dom"/>
</dbReference>